<organism evidence="10">
    <name type="scientific">Niptus hololeucus</name>
    <dbReference type="NCBI Taxonomy" id="1588567"/>
    <lineage>
        <taxon>Eukaryota</taxon>
        <taxon>Metazoa</taxon>
        <taxon>Ecdysozoa</taxon>
        <taxon>Arthropoda</taxon>
        <taxon>Hexapoda</taxon>
        <taxon>Insecta</taxon>
        <taxon>Pterygota</taxon>
        <taxon>Neoptera</taxon>
        <taxon>Endopterygota</taxon>
        <taxon>Coleoptera</taxon>
        <taxon>Polyphaga</taxon>
        <taxon>Bostrichiformia</taxon>
        <taxon>Ptinidae</taxon>
        <taxon>Ptininae</taxon>
        <taxon>Niptus</taxon>
    </lineage>
</organism>
<evidence type="ECO:0000256" key="2">
    <source>
        <dbReference type="ARBA" id="ARBA00008472"/>
    </source>
</evidence>
<evidence type="ECO:0000256" key="9">
    <source>
        <dbReference type="RuleBase" id="RU003640"/>
    </source>
</evidence>
<evidence type="ECO:0000256" key="7">
    <source>
        <dbReference type="ARBA" id="ARBA00023136"/>
    </source>
</evidence>
<comment type="subcellular location">
    <subcellularLocation>
        <location evidence="1">Membrane</location>
    </subcellularLocation>
    <subcellularLocation>
        <location evidence="9">Mitochondrion membrane</location>
        <topology evidence="9">Multi-pass membrane protein</topology>
    </subcellularLocation>
</comment>
<dbReference type="EC" id="7.1.1.2" evidence="9"/>
<dbReference type="GO" id="GO:0008137">
    <property type="term" value="F:NADH dehydrogenase (ubiquinone) activity"/>
    <property type="evidence" value="ECO:0007669"/>
    <property type="project" value="UniProtKB-UniRule"/>
</dbReference>
<dbReference type="GO" id="GO:0031966">
    <property type="term" value="C:mitochondrial membrane"/>
    <property type="evidence" value="ECO:0007669"/>
    <property type="project" value="UniProtKB-SubCell"/>
</dbReference>
<dbReference type="InterPro" id="IPR038430">
    <property type="entry name" value="NDAH_ubi_oxred_su3_sf"/>
</dbReference>
<evidence type="ECO:0000256" key="3">
    <source>
        <dbReference type="ARBA" id="ARBA00021007"/>
    </source>
</evidence>
<keyword evidence="9" id="KW-0249">Electron transport</keyword>
<dbReference type="InterPro" id="IPR000440">
    <property type="entry name" value="NADH_UbQ/plastoQ_OxRdtase_su3"/>
</dbReference>
<dbReference type="PANTHER" id="PTHR11058:SF9">
    <property type="entry name" value="NADH-UBIQUINONE OXIDOREDUCTASE CHAIN 3"/>
    <property type="match status" value="1"/>
</dbReference>
<feature type="transmembrane region" description="Helical" evidence="9">
    <location>
        <begin position="49"/>
        <end position="73"/>
    </location>
</feature>
<keyword evidence="4 9" id="KW-0813">Transport</keyword>
<protein>
    <recommendedName>
        <fullName evidence="3 9">NADH-ubiquinone oxidoreductase chain 3</fullName>
        <ecNumber evidence="9">7.1.1.2</ecNumber>
    </recommendedName>
</protein>
<keyword evidence="9" id="KW-1278">Translocase</keyword>
<keyword evidence="9" id="KW-0520">NAD</keyword>
<keyword evidence="6 9" id="KW-1133">Transmembrane helix</keyword>
<evidence type="ECO:0000256" key="1">
    <source>
        <dbReference type="ARBA" id="ARBA00004370"/>
    </source>
</evidence>
<keyword evidence="5 9" id="KW-0812">Transmembrane</keyword>
<evidence type="ECO:0000313" key="10">
    <source>
        <dbReference type="EMBL" id="ARH55112.1"/>
    </source>
</evidence>
<comment type="catalytic activity">
    <reaction evidence="8 9">
        <text>a ubiquinone + NADH + 5 H(+)(in) = a ubiquinol + NAD(+) + 4 H(+)(out)</text>
        <dbReference type="Rhea" id="RHEA:29091"/>
        <dbReference type="Rhea" id="RHEA-COMP:9565"/>
        <dbReference type="Rhea" id="RHEA-COMP:9566"/>
        <dbReference type="ChEBI" id="CHEBI:15378"/>
        <dbReference type="ChEBI" id="CHEBI:16389"/>
        <dbReference type="ChEBI" id="CHEBI:17976"/>
        <dbReference type="ChEBI" id="CHEBI:57540"/>
        <dbReference type="ChEBI" id="CHEBI:57945"/>
        <dbReference type="EC" id="7.1.1.2"/>
    </reaction>
</comment>
<feature type="transmembrane region" description="Helical" evidence="9">
    <location>
        <begin position="85"/>
        <end position="104"/>
    </location>
</feature>
<evidence type="ECO:0000256" key="4">
    <source>
        <dbReference type="ARBA" id="ARBA00022448"/>
    </source>
</evidence>
<dbReference type="EMBL" id="KX087321">
    <property type="protein sequence ID" value="ARH55112.1"/>
    <property type="molecule type" value="Genomic_DNA"/>
</dbReference>
<comment type="similarity">
    <text evidence="2 9">Belongs to the complex I subunit 3 family.</text>
</comment>
<name>A0A343C506_9COLE</name>
<geneLocation type="mitochondrion" evidence="10"/>
<keyword evidence="9" id="KW-0679">Respiratory chain</keyword>
<dbReference type="Pfam" id="PF00507">
    <property type="entry name" value="Oxidored_q4"/>
    <property type="match status" value="1"/>
</dbReference>
<accession>A0A343C506</accession>
<keyword evidence="9 10" id="KW-0496">Mitochondrion</keyword>
<gene>
    <name evidence="10" type="primary">nad3</name>
</gene>
<keyword evidence="7 9" id="KW-0472">Membrane</keyword>
<evidence type="ECO:0000256" key="8">
    <source>
        <dbReference type="ARBA" id="ARBA00049551"/>
    </source>
</evidence>
<dbReference type="PANTHER" id="PTHR11058">
    <property type="entry name" value="NADH-UBIQUINONE OXIDOREDUCTASE CHAIN 3"/>
    <property type="match status" value="1"/>
</dbReference>
<proteinExistence type="inferred from homology"/>
<reference evidence="10" key="1">
    <citation type="submission" date="2016-04" db="EMBL/GenBank/DDBJ databases">
        <title>Mitochondria of beetle species.</title>
        <authorList>
            <person name="Hunter A."/>
            <person name="Moriniere J."/>
            <person name="Tang P."/>
            <person name="Linard B."/>
            <person name="Crampton-Platt A."/>
            <person name="Vogler A.P."/>
        </authorList>
    </citation>
    <scope>NUCLEOTIDE SEQUENCE</scope>
</reference>
<dbReference type="AlphaFoldDB" id="A0A343C506"/>
<dbReference type="GO" id="GO:0030964">
    <property type="term" value="C:NADH dehydrogenase complex"/>
    <property type="evidence" value="ECO:0007669"/>
    <property type="project" value="TreeGrafter"/>
</dbReference>
<comment type="function">
    <text evidence="9">Core subunit of the mitochondrial membrane respiratory chain NADH dehydrogenase (Complex I) which catalyzes electron transfer from NADH through the respiratory chain, using ubiquinone as an electron acceptor. Essential for the catalytic activity of complex I.</text>
</comment>
<evidence type="ECO:0000256" key="5">
    <source>
        <dbReference type="ARBA" id="ARBA00022692"/>
    </source>
</evidence>
<sequence>MYSMTSILILSSIMILINSIISKKTWMDHEKSSPFECGFDPKSSARMPFSLQFFLIAIIFLVFDVEITIILPMIKIMNEIDIKEIMFTANFFIFILLLGVYHEWNQGALNWKK</sequence>
<keyword evidence="9" id="KW-0830">Ubiquinone</keyword>
<dbReference type="Gene3D" id="1.20.58.1610">
    <property type="entry name" value="NADH:ubiquinone/plastoquinone oxidoreductase, chain 3"/>
    <property type="match status" value="1"/>
</dbReference>
<evidence type="ECO:0000256" key="6">
    <source>
        <dbReference type="ARBA" id="ARBA00022989"/>
    </source>
</evidence>